<feature type="transmembrane region" description="Helical" evidence="7">
    <location>
        <begin position="105"/>
        <end position="122"/>
    </location>
</feature>
<dbReference type="SUPFAM" id="SSF55874">
    <property type="entry name" value="ATPase domain of HSP90 chaperone/DNA topoisomerase II/histidine kinase"/>
    <property type="match status" value="1"/>
</dbReference>
<keyword evidence="7" id="KW-0812">Transmembrane</keyword>
<dbReference type="HOGENOM" id="CLU_549655_0_0_5"/>
<dbReference type="InterPro" id="IPR036890">
    <property type="entry name" value="HATPase_C_sf"/>
</dbReference>
<keyword evidence="10" id="KW-1185">Reference proteome</keyword>
<dbReference type="KEGG" id="rpm:RSPPHO_02621"/>
<dbReference type="InterPro" id="IPR003594">
    <property type="entry name" value="HATPase_dom"/>
</dbReference>
<gene>
    <name evidence="9" type="primary">cstS1</name>
    <name evidence="9" type="ORF">RSPPHO_02621</name>
</gene>
<dbReference type="Gene3D" id="1.10.287.130">
    <property type="match status" value="1"/>
</dbReference>
<dbReference type="Proteomes" id="UP000033220">
    <property type="component" value="Chromosome DSM 122"/>
</dbReference>
<dbReference type="InterPro" id="IPR005467">
    <property type="entry name" value="His_kinase_dom"/>
</dbReference>
<proteinExistence type="predicted"/>
<sequence length="496" mass="52697">MPGANSGWYWHFHGGTFRGGPLPSPPGRAPEAVRERSMRLDVGTLAFTTSVLSLALAAATAFIATGRGARLTRVCFSGSAALYGLGLLCIVFWPTTPLCLVTGNALVMGSALCAHAGACLYAGRTVHPLSYGAGMVAVLLGLALSFMEGGGGTAARIIVISALRIPFFLHAAAVIYAASCKTGRRPVHFLLMGIFFCFSLVLILRIWNVLSSDAALESYLDAMGFLAIYYLAIGVFMLSMSIAFLMICSEQDERRLRETIAEQTLALRDARDQAEAASLAKSRFIAAVSHDLRQPVHTLRLLLAAAEQAPELEQRDLLTQMRRATGYLADSLHALLDLSKMDAGLIVPTWQDVSLGPVLEELEARFAPEARVSGGRLTVVASSAVVRTDPVILKRILANLMANALAAARGGVVLVGCRRRGAFLEIQVCDDGPGIDSRLLADVFDEEGPALPAGGGMGLTIVRRLADLLGHPVLVHSQPGRGTLFALRVPVGRGQA</sequence>
<keyword evidence="5" id="KW-0418">Kinase</keyword>
<dbReference type="SMART" id="SM00388">
    <property type="entry name" value="HisKA"/>
    <property type="match status" value="1"/>
</dbReference>
<feature type="transmembrane region" description="Helical" evidence="7">
    <location>
        <begin position="227"/>
        <end position="248"/>
    </location>
</feature>
<keyword evidence="6" id="KW-0902">Two-component regulatory system</keyword>
<dbReference type="PANTHER" id="PTHR43711">
    <property type="entry name" value="TWO-COMPONENT HISTIDINE KINASE"/>
    <property type="match status" value="1"/>
</dbReference>
<dbReference type="EMBL" id="HE663493">
    <property type="protein sequence ID" value="CCG09247.1"/>
    <property type="molecule type" value="Genomic_DNA"/>
</dbReference>
<keyword evidence="7" id="KW-1133">Transmembrane helix</keyword>
<keyword evidence="4 9" id="KW-0808">Transferase</keyword>
<dbReference type="PANTHER" id="PTHR43711:SF1">
    <property type="entry name" value="HISTIDINE KINASE 1"/>
    <property type="match status" value="1"/>
</dbReference>
<dbReference type="PROSITE" id="PS50109">
    <property type="entry name" value="HIS_KIN"/>
    <property type="match status" value="1"/>
</dbReference>
<name>H6SMW2_PARPM</name>
<dbReference type="InterPro" id="IPR050736">
    <property type="entry name" value="Sensor_HK_Regulatory"/>
</dbReference>
<feature type="transmembrane region" description="Helical" evidence="7">
    <location>
        <begin position="129"/>
        <end position="147"/>
    </location>
</feature>
<evidence type="ECO:0000256" key="1">
    <source>
        <dbReference type="ARBA" id="ARBA00000085"/>
    </source>
</evidence>
<dbReference type="Pfam" id="PF02518">
    <property type="entry name" value="HATPase_c"/>
    <property type="match status" value="1"/>
</dbReference>
<protein>
    <recommendedName>
        <fullName evidence="2">histidine kinase</fullName>
        <ecNumber evidence="2">2.7.13.3</ecNumber>
    </recommendedName>
</protein>
<dbReference type="InterPro" id="IPR003661">
    <property type="entry name" value="HisK_dim/P_dom"/>
</dbReference>
<evidence type="ECO:0000256" key="7">
    <source>
        <dbReference type="SAM" id="Phobius"/>
    </source>
</evidence>
<feature type="transmembrane region" description="Helical" evidence="7">
    <location>
        <begin position="45"/>
        <end position="64"/>
    </location>
</feature>
<evidence type="ECO:0000313" key="10">
    <source>
        <dbReference type="Proteomes" id="UP000033220"/>
    </source>
</evidence>
<feature type="transmembrane region" description="Helical" evidence="7">
    <location>
        <begin position="71"/>
        <end position="93"/>
    </location>
</feature>
<dbReference type="PATRIC" id="fig|1150469.3.peg.2981"/>
<dbReference type="GO" id="GO:0000155">
    <property type="term" value="F:phosphorelay sensor kinase activity"/>
    <property type="evidence" value="ECO:0007669"/>
    <property type="project" value="InterPro"/>
</dbReference>
<dbReference type="InterPro" id="IPR004358">
    <property type="entry name" value="Sig_transdc_His_kin-like_C"/>
</dbReference>
<evidence type="ECO:0000256" key="3">
    <source>
        <dbReference type="ARBA" id="ARBA00022553"/>
    </source>
</evidence>
<evidence type="ECO:0000256" key="2">
    <source>
        <dbReference type="ARBA" id="ARBA00012438"/>
    </source>
</evidence>
<feature type="domain" description="Histidine kinase" evidence="8">
    <location>
        <begin position="287"/>
        <end position="493"/>
    </location>
</feature>
<dbReference type="SMART" id="SM00387">
    <property type="entry name" value="HATPase_c"/>
    <property type="match status" value="1"/>
</dbReference>
<dbReference type="eggNOG" id="COG2205">
    <property type="taxonomic scope" value="Bacteria"/>
</dbReference>
<evidence type="ECO:0000256" key="4">
    <source>
        <dbReference type="ARBA" id="ARBA00022679"/>
    </source>
</evidence>
<evidence type="ECO:0000256" key="6">
    <source>
        <dbReference type="ARBA" id="ARBA00023012"/>
    </source>
</evidence>
<feature type="transmembrane region" description="Helical" evidence="7">
    <location>
        <begin position="153"/>
        <end position="177"/>
    </location>
</feature>
<evidence type="ECO:0000313" key="9">
    <source>
        <dbReference type="EMBL" id="CCG09247.1"/>
    </source>
</evidence>
<dbReference type="AlphaFoldDB" id="H6SMW2"/>
<accession>H6SMW2</accession>
<dbReference type="Gene3D" id="3.30.565.10">
    <property type="entry name" value="Histidine kinase-like ATPase, C-terminal domain"/>
    <property type="match status" value="1"/>
</dbReference>
<dbReference type="CDD" id="cd00082">
    <property type="entry name" value="HisKA"/>
    <property type="match status" value="1"/>
</dbReference>
<reference evidence="9 10" key="1">
    <citation type="submission" date="2012-02" db="EMBL/GenBank/DDBJ databases">
        <title>Shotgun genome sequence of Phaeospirillum photometricum DSM 122.</title>
        <authorList>
            <person name="Duquesne K."/>
            <person name="Sturgis J."/>
        </authorList>
    </citation>
    <scope>NUCLEOTIDE SEQUENCE [LARGE SCALE GENOMIC DNA]</scope>
    <source>
        <strain evidence="10">DSM122</strain>
    </source>
</reference>
<keyword evidence="3" id="KW-0597">Phosphoprotein</keyword>
<organism evidence="9 10">
    <name type="scientific">Pararhodospirillum photometricum DSM 122</name>
    <dbReference type="NCBI Taxonomy" id="1150469"/>
    <lineage>
        <taxon>Bacteria</taxon>
        <taxon>Pseudomonadati</taxon>
        <taxon>Pseudomonadota</taxon>
        <taxon>Alphaproteobacteria</taxon>
        <taxon>Rhodospirillales</taxon>
        <taxon>Rhodospirillaceae</taxon>
        <taxon>Pararhodospirillum</taxon>
    </lineage>
</organism>
<feature type="transmembrane region" description="Helical" evidence="7">
    <location>
        <begin position="189"/>
        <end position="207"/>
    </location>
</feature>
<comment type="catalytic activity">
    <reaction evidence="1">
        <text>ATP + protein L-histidine = ADP + protein N-phospho-L-histidine.</text>
        <dbReference type="EC" id="2.7.13.3"/>
    </reaction>
</comment>
<evidence type="ECO:0000259" key="8">
    <source>
        <dbReference type="PROSITE" id="PS50109"/>
    </source>
</evidence>
<dbReference type="STRING" id="1150469.RSPPHO_02621"/>
<dbReference type="SUPFAM" id="SSF47384">
    <property type="entry name" value="Homodimeric domain of signal transducing histidine kinase"/>
    <property type="match status" value="1"/>
</dbReference>
<keyword evidence="7" id="KW-0472">Membrane</keyword>
<evidence type="ECO:0000256" key="5">
    <source>
        <dbReference type="ARBA" id="ARBA00022777"/>
    </source>
</evidence>
<dbReference type="Pfam" id="PF00512">
    <property type="entry name" value="HisKA"/>
    <property type="match status" value="1"/>
</dbReference>
<dbReference type="InterPro" id="IPR036097">
    <property type="entry name" value="HisK_dim/P_sf"/>
</dbReference>
<dbReference type="PRINTS" id="PR00344">
    <property type="entry name" value="BCTRLSENSOR"/>
</dbReference>
<dbReference type="EC" id="2.7.13.3" evidence="2"/>